<accession>A0ABT4CAL8</accession>
<dbReference type="RefSeq" id="WP_268110841.1">
    <property type="nucleotide sequence ID" value="NZ_JAPPUX010000002.1"/>
</dbReference>
<feature type="chain" id="PRO_5046311529" description="Hemolysin-type calcium-binding repeat-containing protein" evidence="1">
    <location>
        <begin position="27"/>
        <end position="510"/>
    </location>
</feature>
<evidence type="ECO:0000256" key="1">
    <source>
        <dbReference type="SAM" id="SignalP"/>
    </source>
</evidence>
<name>A0ABT4CAL8_9ACTN</name>
<comment type="caution">
    <text evidence="2">The sequence shown here is derived from an EMBL/GenBank/DDBJ whole genome shotgun (WGS) entry which is preliminary data.</text>
</comment>
<reference evidence="2" key="1">
    <citation type="submission" date="2022-08" db="EMBL/GenBank/DDBJ databases">
        <title>Genome sequencing of Nocardioides sp. STR2.</title>
        <authorList>
            <person name="So Y."/>
        </authorList>
    </citation>
    <scope>NUCLEOTIDE SEQUENCE</scope>
    <source>
        <strain evidence="2">STR2</strain>
    </source>
</reference>
<keyword evidence="3" id="KW-1185">Reference proteome</keyword>
<gene>
    <name evidence="2" type="ORF">NYO98_06980</name>
</gene>
<evidence type="ECO:0008006" key="4">
    <source>
        <dbReference type="Google" id="ProtNLM"/>
    </source>
</evidence>
<organism evidence="2 3">
    <name type="scientific">Nocardioides pini</name>
    <dbReference type="NCBI Taxonomy" id="2975053"/>
    <lineage>
        <taxon>Bacteria</taxon>
        <taxon>Bacillati</taxon>
        <taxon>Actinomycetota</taxon>
        <taxon>Actinomycetes</taxon>
        <taxon>Propionibacteriales</taxon>
        <taxon>Nocardioidaceae</taxon>
        <taxon>Nocardioides</taxon>
    </lineage>
</organism>
<dbReference type="Proteomes" id="UP001074726">
    <property type="component" value="Unassembled WGS sequence"/>
</dbReference>
<feature type="signal peptide" evidence="1">
    <location>
        <begin position="1"/>
        <end position="26"/>
    </location>
</feature>
<evidence type="ECO:0000313" key="2">
    <source>
        <dbReference type="EMBL" id="MCY4726017.1"/>
    </source>
</evidence>
<keyword evidence="1" id="KW-0732">Signal</keyword>
<dbReference type="EMBL" id="JAPPUX010000002">
    <property type="protein sequence ID" value="MCY4726017.1"/>
    <property type="molecule type" value="Genomic_DNA"/>
</dbReference>
<proteinExistence type="predicted"/>
<protein>
    <recommendedName>
        <fullName evidence="4">Hemolysin-type calcium-binding repeat-containing protein</fullName>
    </recommendedName>
</protein>
<evidence type="ECO:0000313" key="3">
    <source>
        <dbReference type="Proteomes" id="UP001074726"/>
    </source>
</evidence>
<sequence>MPHPASVRATAALSALVAVPSTWLVAAPAGAASAPTTCDGKPVTIVATTTVTQGTEGDDVVSMEPGQWNTFDAKGGNDTVCLAAGRADINDRDSRPPYGFLDTGTGDDRVVNLTPAGTTGIYTTVVLGPGSDSFQGAGVGEEVFADGFGGDFDVADVADPALVGRQSDVVTDAATVHTAAPADAPNADRITFGARGGRAVVSGPMGPQALLDFSLASDPLLEVRSPLRLGAPVSGEVVVDNRARTVTAAGATALTWSGEVRTFVVGSPRRLVVAGPAVGFVGTDAGEAVTFADVLVGDVSLGGGDDSLGVQSWNNAFIPRSADGGPGRDEASISSVCHSVLAVRLARTATCDGRSGTFRGFRDVVLDGSDAPGAATVLVGTGRAERLVASGHDVTIRARGGRDDVLVDDSWSARVWAGPGRDRVAVSGDDVVVQGQGGADRLRLLGTAGLAAPDRARRQQVSLGGRGNDVMVGTAAAADRLVGGAGRDRADGGRGRRDQCDAEVVRRCER</sequence>